<reference evidence="2" key="2">
    <citation type="submission" date="2020-05" db="UniProtKB">
        <authorList>
            <consortium name="EnsemblMetazoa"/>
        </authorList>
    </citation>
    <scope>IDENTIFICATION</scope>
    <source>
        <strain evidence="2">wikel</strain>
    </source>
</reference>
<sequence>MDTLEDMSKSKENSTLHFLIMYDNHQLFKTKPRLKNKVPSQSPGFSQPPKWTQRKAEIFYDKYLESNGSGIAAFDLEYDDFANLCGEGSFSRLKAIKDVVVTNA</sequence>
<dbReference type="EMBL" id="DS801360">
    <property type="protein sequence ID" value="EEC10672.1"/>
    <property type="molecule type" value="Genomic_DNA"/>
</dbReference>
<dbReference type="Proteomes" id="UP000001555">
    <property type="component" value="Unassembled WGS sequence"/>
</dbReference>
<dbReference type="VEuPathDB" id="VectorBase:ISCP_029884"/>
<evidence type="ECO:0000313" key="1">
    <source>
        <dbReference type="EMBL" id="EEC10672.1"/>
    </source>
</evidence>
<organism>
    <name type="scientific">Ixodes scapularis</name>
    <name type="common">Black-legged tick</name>
    <name type="synonym">Deer tick</name>
    <dbReference type="NCBI Taxonomy" id="6945"/>
    <lineage>
        <taxon>Eukaryota</taxon>
        <taxon>Metazoa</taxon>
        <taxon>Ecdysozoa</taxon>
        <taxon>Arthropoda</taxon>
        <taxon>Chelicerata</taxon>
        <taxon>Arachnida</taxon>
        <taxon>Acari</taxon>
        <taxon>Parasitiformes</taxon>
        <taxon>Ixodida</taxon>
        <taxon>Ixodoidea</taxon>
        <taxon>Ixodidae</taxon>
        <taxon>Ixodinae</taxon>
        <taxon>Ixodes</taxon>
    </lineage>
</organism>
<gene>
    <name evidence="1" type="ORF">IscW_ISCW007886</name>
</gene>
<evidence type="ECO:0000313" key="3">
    <source>
        <dbReference type="Proteomes" id="UP000001555"/>
    </source>
</evidence>
<dbReference type="OrthoDB" id="10415713at2759"/>
<dbReference type="AlphaFoldDB" id="B7PVQ0"/>
<accession>B7PVQ0</accession>
<dbReference type="VEuPathDB" id="VectorBase:ISCI007886"/>
<reference evidence="1 3" key="1">
    <citation type="submission" date="2008-03" db="EMBL/GenBank/DDBJ databases">
        <title>Annotation of Ixodes scapularis.</title>
        <authorList>
            <consortium name="Ixodes scapularis Genome Project Consortium"/>
            <person name="Caler E."/>
            <person name="Hannick L.I."/>
            <person name="Bidwell S."/>
            <person name="Joardar V."/>
            <person name="Thiagarajan M."/>
            <person name="Amedeo P."/>
            <person name="Galinsky K.J."/>
            <person name="Schobel S."/>
            <person name="Inman J."/>
            <person name="Hostetler J."/>
            <person name="Miller J."/>
            <person name="Hammond M."/>
            <person name="Megy K."/>
            <person name="Lawson D."/>
            <person name="Kodira C."/>
            <person name="Sutton G."/>
            <person name="Meyer J."/>
            <person name="Hill C.A."/>
            <person name="Birren B."/>
            <person name="Nene V."/>
            <person name="Collins F."/>
            <person name="Alarcon-Chaidez F."/>
            <person name="Wikel S."/>
            <person name="Strausberg R."/>
        </authorList>
    </citation>
    <scope>NUCLEOTIDE SEQUENCE [LARGE SCALE GENOMIC DNA]</scope>
    <source>
        <strain evidence="3">Wikel</strain>
        <strain evidence="1">Wikel colony</strain>
    </source>
</reference>
<dbReference type="HOGENOM" id="CLU_2252962_0_0_1"/>
<dbReference type="EMBL" id="ABJB010279615">
    <property type="status" value="NOT_ANNOTATED_CDS"/>
    <property type="molecule type" value="Genomic_DNA"/>
</dbReference>
<protein>
    <submittedName>
        <fullName evidence="1 2">Uncharacterized protein</fullName>
    </submittedName>
</protein>
<name>B7PVQ0_IXOSC</name>
<dbReference type="PaxDb" id="6945-B7PVQ0"/>
<dbReference type="EnsemblMetazoa" id="ISCW007886-RA">
    <property type="protein sequence ID" value="ISCW007886-PA"/>
    <property type="gene ID" value="ISCW007886"/>
</dbReference>
<keyword evidence="3" id="KW-1185">Reference proteome</keyword>
<proteinExistence type="predicted"/>
<dbReference type="VEuPathDB" id="VectorBase:ISCW007886"/>
<dbReference type="EMBL" id="ABJB010917601">
    <property type="status" value="NOT_ANNOTATED_CDS"/>
    <property type="molecule type" value="Genomic_DNA"/>
</dbReference>
<dbReference type="EMBL" id="ABJB010442009">
    <property type="status" value="NOT_ANNOTATED_CDS"/>
    <property type="molecule type" value="Genomic_DNA"/>
</dbReference>
<evidence type="ECO:0000313" key="2">
    <source>
        <dbReference type="EnsemblMetazoa" id="ISCW007886-PA"/>
    </source>
</evidence>
<dbReference type="InParanoid" id="B7PVQ0"/>